<feature type="compositionally biased region" description="Polar residues" evidence="1">
    <location>
        <begin position="76"/>
        <end position="87"/>
    </location>
</feature>
<gene>
    <name evidence="3" type="ORF">HNR19_003285</name>
</gene>
<evidence type="ECO:0000313" key="3">
    <source>
        <dbReference type="EMBL" id="NYJ02587.1"/>
    </source>
</evidence>
<evidence type="ECO:0000256" key="1">
    <source>
        <dbReference type="SAM" id="MobiDB-lite"/>
    </source>
</evidence>
<name>A0A853C5P3_9ACTN</name>
<feature type="region of interest" description="Disordered" evidence="1">
    <location>
        <begin position="65"/>
        <end position="88"/>
    </location>
</feature>
<dbReference type="RefSeq" id="WP_179668934.1">
    <property type="nucleotide sequence ID" value="NZ_JACCFP010000001.1"/>
</dbReference>
<feature type="transmembrane region" description="Helical" evidence="2">
    <location>
        <begin position="40"/>
        <end position="61"/>
    </location>
</feature>
<sequence>MSDPLDRLTEFGSSFEGGTMPKSAAEVRARGDQIRRRRQGLIAGAATAAVVAVAVPVVAVIGSPGGEPPEPAPNPTVSDTASVTPSDPITEANLMVPTDIPAPEGIVVGYGSARRGDGQPLASPCQPSSLEDLGATTVFQRDYFFSASEGGDGAADHHLNETIAQFPSAAAAREAAGVIRDWHEECDADSLGADDIDDKGVRQVEIPGVEASIWQGQYGPPSASPGSAYDARDDQRWHLESGTVVAGDRLAMVTDLDLGGRTAAEPWVLEGILPVAAERLLVTMDPDAGLSEANLLSDDQTTYDEFGSWHTADTYSGDGQDAFHPCAERSLTEQGAAGVINRTWSFESTTSDDETYLAERWLRQTAAEFSDEEAANNAATRIFESLADCAPAAETYPDYQYLEEVPLESGPPELDYFALYTSQLGNVQDPDGGGYALVMHTGVVQIGTRIAVLTMGIGAQDFFPQPMQEMLPTVAELLVAGLVVPEGDNAEMGVIPDGFPLAAGWPDSAEAEGRGLIGPSRDLETLVFDTPCGVNVTDLDHIDRLRATWESVEDFRQRQLTVYADGDVAGAAVEELIGPFQDCPLGPEDESGSRTETEVLPVDAGDEAWAILERDGGVAGSMGETTVVVRDATSVLVLNHGGHAGRPDGDSQATIDRLLDEASEVIAALPSIQENMDDGAVDPDASEGPDLGAPAGTTEVPASFRLAAGSGATGSVEVYGPDRSEVGVFSTTVCGEDIAAIPRVIELSHLGYREVYEGEGSHQRRITAYPTVQDAIDEMNALRAQLDGCERDTAYESNDERVWDVYRPRTGYDEITFSYLGGLDGPPYGTAYSVVRVGNAILAVAESGEYSPETITGALPNLARAVGAVAPEMCIFTADGC</sequence>
<dbReference type="Proteomes" id="UP000530424">
    <property type="component" value="Unassembled WGS sequence"/>
</dbReference>
<comment type="caution">
    <text evidence="3">The sequence shown here is derived from an EMBL/GenBank/DDBJ whole genome shotgun (WGS) entry which is preliminary data.</text>
</comment>
<evidence type="ECO:0000256" key="2">
    <source>
        <dbReference type="SAM" id="Phobius"/>
    </source>
</evidence>
<protein>
    <submittedName>
        <fullName evidence="3">Uncharacterized protein</fullName>
    </submittedName>
</protein>
<keyword evidence="2" id="KW-0812">Transmembrane</keyword>
<keyword evidence="2" id="KW-0472">Membrane</keyword>
<dbReference type="AlphaFoldDB" id="A0A853C5P3"/>
<evidence type="ECO:0000313" key="4">
    <source>
        <dbReference type="Proteomes" id="UP000530424"/>
    </source>
</evidence>
<dbReference type="EMBL" id="JACCFP010000001">
    <property type="protein sequence ID" value="NYJ02587.1"/>
    <property type="molecule type" value="Genomic_DNA"/>
</dbReference>
<keyword evidence="4" id="KW-1185">Reference proteome</keyword>
<feature type="region of interest" description="Disordered" evidence="1">
    <location>
        <begin position="1"/>
        <end position="25"/>
    </location>
</feature>
<accession>A0A853C5P3</accession>
<keyword evidence="2" id="KW-1133">Transmembrane helix</keyword>
<organism evidence="3 4">
    <name type="scientific">Nocardioides thalensis</name>
    <dbReference type="NCBI Taxonomy" id="1914755"/>
    <lineage>
        <taxon>Bacteria</taxon>
        <taxon>Bacillati</taxon>
        <taxon>Actinomycetota</taxon>
        <taxon>Actinomycetes</taxon>
        <taxon>Propionibacteriales</taxon>
        <taxon>Nocardioidaceae</taxon>
        <taxon>Nocardioides</taxon>
    </lineage>
</organism>
<proteinExistence type="predicted"/>
<reference evidence="3 4" key="1">
    <citation type="submission" date="2020-07" db="EMBL/GenBank/DDBJ databases">
        <title>Sequencing the genomes of 1000 actinobacteria strains.</title>
        <authorList>
            <person name="Klenk H.-P."/>
        </authorList>
    </citation>
    <scope>NUCLEOTIDE SEQUENCE [LARGE SCALE GENOMIC DNA]</scope>
    <source>
        <strain evidence="3 4">DSM 103833</strain>
    </source>
</reference>